<organism evidence="1 2">
    <name type="scientific">Triparma retinervis</name>
    <dbReference type="NCBI Taxonomy" id="2557542"/>
    <lineage>
        <taxon>Eukaryota</taxon>
        <taxon>Sar</taxon>
        <taxon>Stramenopiles</taxon>
        <taxon>Ochrophyta</taxon>
        <taxon>Bolidophyceae</taxon>
        <taxon>Parmales</taxon>
        <taxon>Triparmaceae</taxon>
        <taxon>Triparma</taxon>
    </lineage>
</organism>
<evidence type="ECO:0000313" key="2">
    <source>
        <dbReference type="Proteomes" id="UP001165082"/>
    </source>
</evidence>
<protein>
    <recommendedName>
        <fullName evidence="3">Clp R domain-containing protein</fullName>
    </recommendedName>
</protein>
<comment type="caution">
    <text evidence="1">The sequence shown here is derived from an EMBL/GenBank/DDBJ whole genome shotgun (WGS) entry which is preliminary data.</text>
</comment>
<keyword evidence="2" id="KW-1185">Reference proteome</keyword>
<evidence type="ECO:0008006" key="3">
    <source>
        <dbReference type="Google" id="ProtNLM"/>
    </source>
</evidence>
<name>A0A9W7A1E9_9STRA</name>
<dbReference type="EMBL" id="BRXZ01003894">
    <property type="protein sequence ID" value="GMH64122.1"/>
    <property type="molecule type" value="Genomic_DNA"/>
</dbReference>
<dbReference type="Proteomes" id="UP001165082">
    <property type="component" value="Unassembled WGS sequence"/>
</dbReference>
<accession>A0A9W7A1E9</accession>
<proteinExistence type="predicted"/>
<gene>
    <name evidence="1" type="ORF">TrRE_jg2615</name>
</gene>
<reference evidence="1" key="1">
    <citation type="submission" date="2022-07" db="EMBL/GenBank/DDBJ databases">
        <title>Genome analysis of Parmales, a sister group of diatoms, reveals the evolutionary specialization of diatoms from phago-mixotrophs to photoautotrophs.</title>
        <authorList>
            <person name="Ban H."/>
            <person name="Sato S."/>
            <person name="Yoshikawa S."/>
            <person name="Kazumasa Y."/>
            <person name="Nakamura Y."/>
            <person name="Ichinomiya M."/>
            <person name="Saitoh K."/>
            <person name="Sato N."/>
            <person name="Blanc-Mathieu R."/>
            <person name="Endo H."/>
            <person name="Kuwata A."/>
            <person name="Ogata H."/>
        </authorList>
    </citation>
    <scope>NUCLEOTIDE SEQUENCE</scope>
</reference>
<sequence>MLREHGLSPRGGLLKLAKAHMKEDDAPSKSSSSKGWTKAFKLESSAREVDLPFSPDAKSALSKSAKVDLTSDPVHPEHLLLGLLYTALDSPEKAASTPGSLPSFASYVDPSLDLDGLTVLVQSAVDTGVFKDARDPKELVTGAGGTSTGSTPTLKELCIDLTEEARNGNIDPVIGRK</sequence>
<dbReference type="AlphaFoldDB" id="A0A9W7A1E9"/>
<feature type="non-terminal residue" evidence="1">
    <location>
        <position position="177"/>
    </location>
</feature>
<dbReference type="OrthoDB" id="47330at2759"/>
<evidence type="ECO:0000313" key="1">
    <source>
        <dbReference type="EMBL" id="GMH64122.1"/>
    </source>
</evidence>